<keyword evidence="2" id="KW-1185">Reference proteome</keyword>
<name>A0A397SQZ2_9GLOM</name>
<dbReference type="EMBL" id="QKYT01000313">
    <property type="protein sequence ID" value="RIA87329.1"/>
    <property type="molecule type" value="Genomic_DNA"/>
</dbReference>
<proteinExistence type="predicted"/>
<gene>
    <name evidence="1" type="ORF">C1645_827906</name>
</gene>
<accession>A0A397SQZ2</accession>
<evidence type="ECO:0000313" key="1">
    <source>
        <dbReference type="EMBL" id="RIA87329.1"/>
    </source>
</evidence>
<evidence type="ECO:0000313" key="2">
    <source>
        <dbReference type="Proteomes" id="UP000265703"/>
    </source>
</evidence>
<protein>
    <submittedName>
        <fullName evidence="1">Uncharacterized protein</fullName>
    </submittedName>
</protein>
<sequence>MVNDDIYSRTSTLANCYVHLLSLAGNGINLGKFHSITVKAAQIWKTKYKRRMGVTSFNSLAFCYNSTQCFLVAFLLSFKVVLWSKIDSEDVAVVNQRRQTVVLASECEDYDIKTLIAREMDDNDE</sequence>
<organism evidence="1 2">
    <name type="scientific">Glomus cerebriforme</name>
    <dbReference type="NCBI Taxonomy" id="658196"/>
    <lineage>
        <taxon>Eukaryota</taxon>
        <taxon>Fungi</taxon>
        <taxon>Fungi incertae sedis</taxon>
        <taxon>Mucoromycota</taxon>
        <taxon>Glomeromycotina</taxon>
        <taxon>Glomeromycetes</taxon>
        <taxon>Glomerales</taxon>
        <taxon>Glomeraceae</taxon>
        <taxon>Glomus</taxon>
    </lineage>
</organism>
<comment type="caution">
    <text evidence="1">The sequence shown here is derived from an EMBL/GenBank/DDBJ whole genome shotgun (WGS) entry which is preliminary data.</text>
</comment>
<reference evidence="1 2" key="1">
    <citation type="submission" date="2018-06" db="EMBL/GenBank/DDBJ databases">
        <title>Comparative genomics reveals the genomic features of Rhizophagus irregularis, R. cerebriforme, R. diaphanum and Gigaspora rosea, and their symbiotic lifestyle signature.</title>
        <authorList>
            <person name="Morin E."/>
            <person name="San Clemente H."/>
            <person name="Chen E.C.H."/>
            <person name="De La Providencia I."/>
            <person name="Hainaut M."/>
            <person name="Kuo A."/>
            <person name="Kohler A."/>
            <person name="Murat C."/>
            <person name="Tang N."/>
            <person name="Roy S."/>
            <person name="Loubradou J."/>
            <person name="Henrissat B."/>
            <person name="Grigoriev I.V."/>
            <person name="Corradi N."/>
            <person name="Roux C."/>
            <person name="Martin F.M."/>
        </authorList>
    </citation>
    <scope>NUCLEOTIDE SEQUENCE [LARGE SCALE GENOMIC DNA]</scope>
    <source>
        <strain evidence="1 2">DAOM 227022</strain>
    </source>
</reference>
<dbReference type="AlphaFoldDB" id="A0A397SQZ2"/>
<dbReference type="Proteomes" id="UP000265703">
    <property type="component" value="Unassembled WGS sequence"/>
</dbReference>